<dbReference type="AlphaFoldDB" id="A0A4Y2A2W3"/>
<sequence>MSRAVCTSSKGVNWRSNRHYKHLSIFRWLLDILHFTPSWCLAQFGAGSIRHGGSQWVSALSVAFMKASGILTSSGGLARHSVGMGPHLKWVNGYLQVATRHPQVSYSRVISGTASTRNHFKGPLGLTGPPAIHT</sequence>
<protein>
    <submittedName>
        <fullName evidence="1">Uncharacterized protein</fullName>
    </submittedName>
</protein>
<evidence type="ECO:0000313" key="2">
    <source>
        <dbReference type="Proteomes" id="UP000499080"/>
    </source>
</evidence>
<keyword evidence="2" id="KW-1185">Reference proteome</keyword>
<name>A0A4Y2A2W3_ARAVE</name>
<proteinExistence type="predicted"/>
<organism evidence="1 2">
    <name type="scientific">Araneus ventricosus</name>
    <name type="common">Orbweaver spider</name>
    <name type="synonym">Epeira ventricosa</name>
    <dbReference type="NCBI Taxonomy" id="182803"/>
    <lineage>
        <taxon>Eukaryota</taxon>
        <taxon>Metazoa</taxon>
        <taxon>Ecdysozoa</taxon>
        <taxon>Arthropoda</taxon>
        <taxon>Chelicerata</taxon>
        <taxon>Arachnida</taxon>
        <taxon>Araneae</taxon>
        <taxon>Araneomorphae</taxon>
        <taxon>Entelegynae</taxon>
        <taxon>Araneoidea</taxon>
        <taxon>Araneidae</taxon>
        <taxon>Araneus</taxon>
    </lineage>
</organism>
<gene>
    <name evidence="1" type="ORF">AVEN_230694_1</name>
</gene>
<dbReference type="EMBL" id="BGPR01000004">
    <property type="protein sequence ID" value="GBL73705.1"/>
    <property type="molecule type" value="Genomic_DNA"/>
</dbReference>
<accession>A0A4Y2A2W3</accession>
<evidence type="ECO:0000313" key="1">
    <source>
        <dbReference type="EMBL" id="GBL73705.1"/>
    </source>
</evidence>
<dbReference type="Proteomes" id="UP000499080">
    <property type="component" value="Unassembled WGS sequence"/>
</dbReference>
<reference evidence="1 2" key="1">
    <citation type="journal article" date="2019" name="Sci. Rep.">
        <title>Orb-weaving spider Araneus ventricosus genome elucidates the spidroin gene catalogue.</title>
        <authorList>
            <person name="Kono N."/>
            <person name="Nakamura H."/>
            <person name="Ohtoshi R."/>
            <person name="Moran D.A.P."/>
            <person name="Shinohara A."/>
            <person name="Yoshida Y."/>
            <person name="Fujiwara M."/>
            <person name="Mori M."/>
            <person name="Tomita M."/>
            <person name="Arakawa K."/>
        </authorList>
    </citation>
    <scope>NUCLEOTIDE SEQUENCE [LARGE SCALE GENOMIC DNA]</scope>
</reference>
<comment type="caution">
    <text evidence="1">The sequence shown here is derived from an EMBL/GenBank/DDBJ whole genome shotgun (WGS) entry which is preliminary data.</text>
</comment>